<sequence>MIIGPDVGGPPQQAGMLKIGRITGFALHGGDTASVSPPKSETASKGKSRAPAFAGLKPAAGTLEPTQPSLRRTASVRMAVSDDAEPRRLERTLSCAGSLQRAPFGFDPQKYRARHGKTLTEKYGSRQPARAKSGKKAIQPDEREKLPDGWWRTRVNPTRILVTSTGIQTQADIEHCGLTKDAQAEPRSLDQLIDVARLRNEPRKFQYKWDMSANGTFIIGNIHVQKPDGKGVHHLGHPTLVGGRRIPEARISGMLYADETGRLIINNDSGRFSEYPDRDPSQLEAVAAFLKQHGLIVEVEWIDMQNGKAKKRPPIPLVNDPQLDW</sequence>
<reference evidence="2" key="1">
    <citation type="submission" date="2021-10" db="EMBL/GenBank/DDBJ databases">
        <title>Complete genome sequences of five Ralstonia solancearum strains isolated from sunflower.</title>
        <authorList>
            <person name="She X."/>
            <person name="He Z."/>
        </authorList>
    </citation>
    <scope>NUCLEOTIDE SEQUENCE</scope>
    <source>
        <strain evidence="2">RS638</strain>
    </source>
</reference>
<feature type="compositionally biased region" description="Polar residues" evidence="1">
    <location>
        <begin position="33"/>
        <end position="45"/>
    </location>
</feature>
<name>A0ABY6NHJ1_RALSL</name>
<evidence type="ECO:0000313" key="2">
    <source>
        <dbReference type="EMBL" id="UZF16783.1"/>
    </source>
</evidence>
<accession>A0ABY6NHJ1</accession>
<geneLocation type="plasmid" evidence="2">
    <name>p1</name>
</geneLocation>
<proteinExistence type="predicted"/>
<organism evidence="2">
    <name type="scientific">Ralstonia solanacearum</name>
    <name type="common">Pseudomonas solanacearum</name>
    <dbReference type="NCBI Taxonomy" id="305"/>
    <lineage>
        <taxon>Bacteria</taxon>
        <taxon>Pseudomonadati</taxon>
        <taxon>Pseudomonadota</taxon>
        <taxon>Betaproteobacteria</taxon>
        <taxon>Burkholderiales</taxon>
        <taxon>Burkholderiaceae</taxon>
        <taxon>Ralstonia</taxon>
        <taxon>Ralstonia solanacearum species complex</taxon>
    </lineage>
</organism>
<feature type="region of interest" description="Disordered" evidence="1">
    <location>
        <begin position="28"/>
        <end position="74"/>
    </location>
</feature>
<evidence type="ECO:0000256" key="1">
    <source>
        <dbReference type="SAM" id="MobiDB-lite"/>
    </source>
</evidence>
<gene>
    <name evidence="2" type="ORF">LH706_22605</name>
</gene>
<protein>
    <submittedName>
        <fullName evidence="2">Type III effector protein</fullName>
    </submittedName>
</protein>
<keyword evidence="2" id="KW-0614">Plasmid</keyword>
<dbReference type="NCBIfam" id="NF041375">
    <property type="entry name" value="XopV"/>
    <property type="match status" value="1"/>
</dbReference>
<feature type="region of interest" description="Disordered" evidence="1">
    <location>
        <begin position="123"/>
        <end position="142"/>
    </location>
</feature>
<dbReference type="EMBL" id="CP085044">
    <property type="protein sequence ID" value="UZF16783.1"/>
    <property type="molecule type" value="Genomic_DNA"/>
</dbReference>